<evidence type="ECO:0000259" key="11">
    <source>
        <dbReference type="Pfam" id="PF00133"/>
    </source>
</evidence>
<dbReference type="Pfam" id="PF09334">
    <property type="entry name" value="tRNA-synt_1g"/>
    <property type="match status" value="1"/>
</dbReference>
<comment type="caution">
    <text evidence="9">Lacks conserved residue(s) required for the propagation of feature annotation.</text>
</comment>
<dbReference type="InterPro" id="IPR015413">
    <property type="entry name" value="Methionyl/Leucyl_tRNA_Synth"/>
</dbReference>
<keyword evidence="2 9" id="KW-0963">Cytoplasm</keyword>
<reference evidence="15 16" key="1">
    <citation type="submission" date="2023-01" db="EMBL/GenBank/DDBJ databases">
        <authorList>
            <person name="Lee S.H."/>
            <person name="Jung H.S."/>
            <person name="Yun J.U."/>
        </authorList>
    </citation>
    <scope>NUCLEOTIDE SEQUENCE [LARGE SCALE GENOMIC DNA]</scope>
    <source>
        <strain evidence="15 16">CBA3646</strain>
    </source>
</reference>
<evidence type="ECO:0000256" key="8">
    <source>
        <dbReference type="ARBA" id="ARBA00047469"/>
    </source>
</evidence>
<dbReference type="Proteomes" id="UP001210339">
    <property type="component" value="Chromosome"/>
</dbReference>
<protein>
    <recommendedName>
        <fullName evidence="9">Leucine--tRNA ligase</fullName>
        <ecNumber evidence="9">6.1.1.4</ecNumber>
    </recommendedName>
    <alternativeName>
        <fullName evidence="9">Leucyl-tRNA synthetase</fullName>
        <shortName evidence="9">LeuRS</shortName>
    </alternativeName>
</protein>
<dbReference type="PANTHER" id="PTHR43740:SF2">
    <property type="entry name" value="LEUCINE--TRNA LIGASE, MITOCHONDRIAL"/>
    <property type="match status" value="1"/>
</dbReference>
<evidence type="ECO:0000313" key="15">
    <source>
        <dbReference type="EMBL" id="WBW49262.1"/>
    </source>
</evidence>
<name>A0ABY7QR49_9FIRM</name>
<feature type="binding site" evidence="9">
    <location>
        <position position="584"/>
    </location>
    <ligand>
        <name>ATP</name>
        <dbReference type="ChEBI" id="CHEBI:30616"/>
    </ligand>
</feature>
<keyword evidence="3 9" id="KW-0436">Ligase</keyword>
<dbReference type="InterPro" id="IPR009080">
    <property type="entry name" value="tRNAsynth_Ia_anticodon-bd"/>
</dbReference>
<evidence type="ECO:0000259" key="14">
    <source>
        <dbReference type="Pfam" id="PF13603"/>
    </source>
</evidence>
<dbReference type="PRINTS" id="PR00985">
    <property type="entry name" value="TRNASYNTHLEU"/>
</dbReference>
<dbReference type="NCBIfam" id="TIGR00396">
    <property type="entry name" value="leuS_bact"/>
    <property type="match status" value="1"/>
</dbReference>
<dbReference type="RefSeq" id="WP_271190794.1">
    <property type="nucleotide sequence ID" value="NZ_CP115667.1"/>
</dbReference>
<evidence type="ECO:0000256" key="4">
    <source>
        <dbReference type="ARBA" id="ARBA00022741"/>
    </source>
</evidence>
<keyword evidence="6 9" id="KW-0648">Protein biosynthesis</keyword>
<dbReference type="GO" id="GO:0004823">
    <property type="term" value="F:leucine-tRNA ligase activity"/>
    <property type="evidence" value="ECO:0007669"/>
    <property type="project" value="UniProtKB-EC"/>
</dbReference>
<dbReference type="SUPFAM" id="SSF47323">
    <property type="entry name" value="Anticodon-binding domain of a subclass of class I aminoacyl-tRNA synthetases"/>
    <property type="match status" value="1"/>
</dbReference>
<gene>
    <name evidence="9 15" type="primary">leuS</name>
    <name evidence="15" type="ORF">O6R05_04425</name>
</gene>
<dbReference type="InterPro" id="IPR002300">
    <property type="entry name" value="aa-tRNA-synth_Ia"/>
</dbReference>
<dbReference type="Pfam" id="PF08264">
    <property type="entry name" value="Anticodon_1"/>
    <property type="match status" value="1"/>
</dbReference>
<accession>A0ABY7QR49</accession>
<dbReference type="PANTHER" id="PTHR43740">
    <property type="entry name" value="LEUCYL-TRNA SYNTHETASE"/>
    <property type="match status" value="1"/>
</dbReference>
<feature type="domain" description="Aminoacyl-tRNA synthetase class Ia" evidence="11">
    <location>
        <begin position="417"/>
        <end position="607"/>
    </location>
</feature>
<keyword evidence="5 9" id="KW-0067">ATP-binding</keyword>
<dbReference type="SUPFAM" id="SSF52374">
    <property type="entry name" value="Nucleotidylyl transferase"/>
    <property type="match status" value="1"/>
</dbReference>
<dbReference type="Gene3D" id="1.10.730.10">
    <property type="entry name" value="Isoleucyl-tRNA Synthetase, Domain 1"/>
    <property type="match status" value="1"/>
</dbReference>
<evidence type="ECO:0000259" key="12">
    <source>
        <dbReference type="Pfam" id="PF08264"/>
    </source>
</evidence>
<evidence type="ECO:0000313" key="16">
    <source>
        <dbReference type="Proteomes" id="UP001210339"/>
    </source>
</evidence>
<keyword evidence="7 9" id="KW-0030">Aminoacyl-tRNA synthetase</keyword>
<comment type="similarity">
    <text evidence="1 9 10">Belongs to the class-I aminoacyl-tRNA synthetase family.</text>
</comment>
<dbReference type="CDD" id="cd00812">
    <property type="entry name" value="LeuRS_core"/>
    <property type="match status" value="1"/>
</dbReference>
<evidence type="ECO:0000256" key="3">
    <source>
        <dbReference type="ARBA" id="ARBA00022598"/>
    </source>
</evidence>
<comment type="subcellular location">
    <subcellularLocation>
        <location evidence="9">Cytoplasm</location>
    </subcellularLocation>
</comment>
<dbReference type="Gene3D" id="3.40.50.620">
    <property type="entry name" value="HUPs"/>
    <property type="match status" value="2"/>
</dbReference>
<dbReference type="Pfam" id="PF13603">
    <property type="entry name" value="tRNA-synt_1_2"/>
    <property type="match status" value="1"/>
</dbReference>
<dbReference type="InterPro" id="IPR025709">
    <property type="entry name" value="Leu_tRNA-synth_edit"/>
</dbReference>
<evidence type="ECO:0000256" key="6">
    <source>
        <dbReference type="ARBA" id="ARBA00022917"/>
    </source>
</evidence>
<evidence type="ECO:0000256" key="9">
    <source>
        <dbReference type="HAMAP-Rule" id="MF_00049"/>
    </source>
</evidence>
<dbReference type="InterPro" id="IPR014729">
    <property type="entry name" value="Rossmann-like_a/b/a_fold"/>
</dbReference>
<dbReference type="Pfam" id="PF00133">
    <property type="entry name" value="tRNA-synt_1"/>
    <property type="match status" value="1"/>
</dbReference>
<dbReference type="SUPFAM" id="SSF50677">
    <property type="entry name" value="ValRS/IleRS/LeuRS editing domain"/>
    <property type="match status" value="1"/>
</dbReference>
<organism evidence="15 16">
    <name type="scientific">Peptoniphilus equinus</name>
    <dbReference type="NCBI Taxonomy" id="3016343"/>
    <lineage>
        <taxon>Bacteria</taxon>
        <taxon>Bacillati</taxon>
        <taxon>Bacillota</taxon>
        <taxon>Tissierellia</taxon>
        <taxon>Tissierellales</taxon>
        <taxon>Peptoniphilaceae</taxon>
        <taxon>Peptoniphilus</taxon>
    </lineage>
</organism>
<dbReference type="InterPro" id="IPR013155">
    <property type="entry name" value="M/V/L/I-tRNA-synth_anticd-bd"/>
</dbReference>
<feature type="domain" description="Methionyl/Leucyl tRNA synthetase" evidence="13">
    <location>
        <begin position="40"/>
        <end position="182"/>
    </location>
</feature>
<feature type="domain" description="Methionyl/Valyl/Leucyl/Isoleucyl-tRNA synthetase anticodon-binding" evidence="12">
    <location>
        <begin position="656"/>
        <end position="766"/>
    </location>
</feature>
<evidence type="ECO:0000256" key="2">
    <source>
        <dbReference type="ARBA" id="ARBA00022490"/>
    </source>
</evidence>
<evidence type="ECO:0000256" key="5">
    <source>
        <dbReference type="ARBA" id="ARBA00022840"/>
    </source>
</evidence>
<dbReference type="EMBL" id="CP115667">
    <property type="protein sequence ID" value="WBW49262.1"/>
    <property type="molecule type" value="Genomic_DNA"/>
</dbReference>
<dbReference type="InterPro" id="IPR009008">
    <property type="entry name" value="Val/Leu/Ile-tRNA-synth_edit"/>
</dbReference>
<dbReference type="Gene3D" id="3.10.20.590">
    <property type="match status" value="1"/>
</dbReference>
<proteinExistence type="inferred from homology"/>
<sequence>MQTYHPNQIEKKWQAFWDEHGTYVTKNDYDKEPFYALIEFPYPSGQGLHVGHPRPYTALDIVARKRRYEGYNVLFPMGWDAFGLPTENYAIKNKIHPEQVTKQNVAHFKEQLKSIGFSFDWTREINTTDPSYYKWTQWIFLQLFKHGLAYKTEMPINWCPSCKVGLSNEEVVGGACERCGTQVVHKVKSQWMLKITEYADKLIDDLDDLDFIDRVKAQQVNWIGRSHGAKMRFALEGTDDKLEVFTTRPDTVFGATYMVIAPEHPMVQKYRDRLKNIDEIDAYIEQVQKKSDFERAEMNKDKTGVELKGLRAVNPLSGRSIPVWISDYVLMSYGTGAIMAVPAHDERDYEFATKFGMEIIPVIDGGNVEDGAYTGKEEGKMINSDFLNGMTAKDAIETMLDYVEAHDIGKRTTNFKLRDWVFSRQRYWGEPMPLVYCEDCGWVPVPEEELPVLLPDVENYEPTDDGESPLASMTDWVNTTCPKCGKPAKRETDTMPQWAGSSWYFIRYIDPHNDEALADPEAMAYWLPVDWYNGGMEHTTLHLLYSRFWHKFLYDIGVVPTKEPYAKRTSHGMILGENGEKMSKSRGNVVNPDEIIAQYGADTLRVYEMFIGDFEKGAPWSDSGVKGARRFLERVWNLQSILKDGDTYTLENEKAVHKAIKKVSYDYENLKANTAIATLMSLVNTFNDNGVLSKEDFRTFLMLLNPVAPHITEELWEQNNLGGYLHEHAWPQYDEAKVQDDTIELPVQFNGKVKFTVTVAKGADEDTVKAAVQSNDQFEAFLGDKHVVKAIYVPNRIYNIVVK</sequence>
<evidence type="ECO:0000256" key="7">
    <source>
        <dbReference type="ARBA" id="ARBA00023146"/>
    </source>
</evidence>
<evidence type="ECO:0000259" key="13">
    <source>
        <dbReference type="Pfam" id="PF09334"/>
    </source>
</evidence>
<evidence type="ECO:0000256" key="10">
    <source>
        <dbReference type="RuleBase" id="RU363035"/>
    </source>
</evidence>
<dbReference type="CDD" id="cd07958">
    <property type="entry name" value="Anticodon_Ia_Leu_BEm"/>
    <property type="match status" value="1"/>
</dbReference>
<keyword evidence="4 9" id="KW-0547">Nucleotide-binding</keyword>
<keyword evidence="16" id="KW-1185">Reference proteome</keyword>
<dbReference type="PROSITE" id="PS00178">
    <property type="entry name" value="AA_TRNA_LIGASE_I"/>
    <property type="match status" value="1"/>
</dbReference>
<feature type="short sequence motif" description="'KMSKS' region" evidence="9">
    <location>
        <begin position="581"/>
        <end position="585"/>
    </location>
</feature>
<comment type="catalytic activity">
    <reaction evidence="8 9">
        <text>tRNA(Leu) + L-leucine + ATP = L-leucyl-tRNA(Leu) + AMP + diphosphate</text>
        <dbReference type="Rhea" id="RHEA:11688"/>
        <dbReference type="Rhea" id="RHEA-COMP:9613"/>
        <dbReference type="Rhea" id="RHEA-COMP:9622"/>
        <dbReference type="ChEBI" id="CHEBI:30616"/>
        <dbReference type="ChEBI" id="CHEBI:33019"/>
        <dbReference type="ChEBI" id="CHEBI:57427"/>
        <dbReference type="ChEBI" id="CHEBI:78442"/>
        <dbReference type="ChEBI" id="CHEBI:78494"/>
        <dbReference type="ChEBI" id="CHEBI:456215"/>
        <dbReference type="EC" id="6.1.1.4"/>
    </reaction>
</comment>
<feature type="domain" description="Leucyl-tRNA synthetase editing" evidence="14">
    <location>
        <begin position="221"/>
        <end position="403"/>
    </location>
</feature>
<dbReference type="EC" id="6.1.1.4" evidence="9"/>
<evidence type="ECO:0000256" key="1">
    <source>
        <dbReference type="ARBA" id="ARBA00005594"/>
    </source>
</evidence>
<dbReference type="HAMAP" id="MF_00049_B">
    <property type="entry name" value="Leu_tRNA_synth_B"/>
    <property type="match status" value="1"/>
</dbReference>
<dbReference type="InterPro" id="IPR001412">
    <property type="entry name" value="aa-tRNA-synth_I_CS"/>
</dbReference>
<dbReference type="InterPro" id="IPR002302">
    <property type="entry name" value="Leu-tRNA-ligase"/>
</dbReference>